<evidence type="ECO:0000256" key="9">
    <source>
        <dbReference type="ARBA" id="ARBA00023315"/>
    </source>
</evidence>
<name>J5RGI7_TRIAS</name>
<feature type="transmembrane region" description="Helical" evidence="11">
    <location>
        <begin position="187"/>
        <end position="211"/>
    </location>
</feature>
<dbReference type="GO" id="GO:0005783">
    <property type="term" value="C:endoplasmic reticulum"/>
    <property type="evidence" value="ECO:0007669"/>
    <property type="project" value="TreeGrafter"/>
</dbReference>
<evidence type="ECO:0000256" key="8">
    <source>
        <dbReference type="ARBA" id="ARBA00023288"/>
    </source>
</evidence>
<evidence type="ECO:0000256" key="11">
    <source>
        <dbReference type="RuleBase" id="RU079119"/>
    </source>
</evidence>
<evidence type="ECO:0000256" key="6">
    <source>
        <dbReference type="ARBA" id="ARBA00023136"/>
    </source>
</evidence>
<feature type="transmembrane region" description="Helical" evidence="11">
    <location>
        <begin position="231"/>
        <end position="252"/>
    </location>
</feature>
<dbReference type="Proteomes" id="UP000002748">
    <property type="component" value="Unassembled WGS sequence"/>
</dbReference>
<evidence type="ECO:0000256" key="7">
    <source>
        <dbReference type="ARBA" id="ARBA00023139"/>
    </source>
</evidence>
<dbReference type="PANTHER" id="PTHR22883">
    <property type="entry name" value="ZINC FINGER DHHC DOMAIN CONTAINING PROTEIN"/>
    <property type="match status" value="1"/>
</dbReference>
<dbReference type="VEuPathDB" id="FungiDB:A1Q1_03789"/>
<evidence type="ECO:0000313" key="14">
    <source>
        <dbReference type="Proteomes" id="UP000002748"/>
    </source>
</evidence>
<comment type="catalytic activity">
    <reaction evidence="10 11">
        <text>L-cysteinyl-[protein] + hexadecanoyl-CoA = S-hexadecanoyl-L-cysteinyl-[protein] + CoA</text>
        <dbReference type="Rhea" id="RHEA:36683"/>
        <dbReference type="Rhea" id="RHEA-COMP:10131"/>
        <dbReference type="Rhea" id="RHEA-COMP:11032"/>
        <dbReference type="ChEBI" id="CHEBI:29950"/>
        <dbReference type="ChEBI" id="CHEBI:57287"/>
        <dbReference type="ChEBI" id="CHEBI:57379"/>
        <dbReference type="ChEBI" id="CHEBI:74151"/>
        <dbReference type="EC" id="2.3.1.225"/>
    </reaction>
</comment>
<dbReference type="PROSITE" id="PS50216">
    <property type="entry name" value="DHHC"/>
    <property type="match status" value="1"/>
</dbReference>
<evidence type="ECO:0000259" key="12">
    <source>
        <dbReference type="Pfam" id="PF01529"/>
    </source>
</evidence>
<keyword evidence="3 11" id="KW-0808">Transferase</keyword>
<keyword evidence="5 11" id="KW-1133">Transmembrane helix</keyword>
<keyword evidence="6 11" id="KW-0472">Membrane</keyword>
<evidence type="ECO:0000313" key="13">
    <source>
        <dbReference type="EMBL" id="EJT52508.1"/>
    </source>
</evidence>
<organism evidence="13 14">
    <name type="scientific">Trichosporon asahii var. asahii (strain ATCC 90039 / CBS 2479 / JCM 2466 / KCTC 7840 / NBRC 103889/ NCYC 2677 / UAMH 7654)</name>
    <name type="common">Yeast</name>
    <dbReference type="NCBI Taxonomy" id="1186058"/>
    <lineage>
        <taxon>Eukaryota</taxon>
        <taxon>Fungi</taxon>
        <taxon>Dikarya</taxon>
        <taxon>Basidiomycota</taxon>
        <taxon>Agaricomycotina</taxon>
        <taxon>Tremellomycetes</taxon>
        <taxon>Trichosporonales</taxon>
        <taxon>Trichosporonaceae</taxon>
        <taxon>Trichosporon</taxon>
    </lineage>
</organism>
<sequence>MGLTPTPMTLAGALLPPALVTYFLRAHRRLLGVISPLVWAQSPVLGTLYAIAIRLIIVITVLFLRLYLLPRKQSVPPPETPVEHALGELAREPDGPVRVSTLSSLGLDAAQLRRLAGGRARVLGRYLDEDSGDLGGVNQDVLVLPEWCGRCSRTRPARTRHCRECGVCRMGFDHHCAFFGNCLTAPYLPCFLALLFLTPVVVVLLSLPTYAPLYARGKVAWTLAPEWWWGAWWSWIFGGPLGRWIGGIALGWRELDILDPSEESSVEIAALIFIGQILGLMTLALGYTTASALSRGQFTVDLARAKSFARDPERFAQITRFYTPLLPVTPLASPPLSTASPVSPLGSGSPVKELDNGFYDVPGYTSYGNEVAGVLVTLREMNLYDTPATWRWVLRGKARFWRVLRSEWRDEELMHWPIRRDVLRDVQRQKERWLQ</sequence>
<evidence type="ECO:0000256" key="3">
    <source>
        <dbReference type="ARBA" id="ARBA00022679"/>
    </source>
</evidence>
<evidence type="ECO:0000256" key="10">
    <source>
        <dbReference type="ARBA" id="ARBA00048048"/>
    </source>
</evidence>
<dbReference type="KEGG" id="tasa:A1Q1_03789"/>
<dbReference type="GO" id="GO:0019706">
    <property type="term" value="F:protein-cysteine S-palmitoyltransferase activity"/>
    <property type="evidence" value="ECO:0007669"/>
    <property type="project" value="UniProtKB-EC"/>
</dbReference>
<dbReference type="GeneID" id="25987302"/>
<proteinExistence type="inferred from homology"/>
<comment type="caution">
    <text evidence="13">The sequence shown here is derived from an EMBL/GenBank/DDBJ whole genome shotgun (WGS) entry which is preliminary data.</text>
</comment>
<keyword evidence="8" id="KW-0449">Lipoprotein</keyword>
<dbReference type="GO" id="GO:0005794">
    <property type="term" value="C:Golgi apparatus"/>
    <property type="evidence" value="ECO:0007669"/>
    <property type="project" value="TreeGrafter"/>
</dbReference>
<reference evidence="13 14" key="1">
    <citation type="journal article" date="2012" name="Eukaryot. Cell">
        <title>Draft genome sequence of CBS 2479, the standard type strain of Trichosporon asahii.</title>
        <authorList>
            <person name="Yang R.Y."/>
            <person name="Li H.T."/>
            <person name="Zhu H."/>
            <person name="Zhou G.P."/>
            <person name="Wang M."/>
            <person name="Wang L."/>
        </authorList>
    </citation>
    <scope>NUCLEOTIDE SEQUENCE [LARGE SCALE GENOMIC DNA]</scope>
    <source>
        <strain evidence="14">ATCC 90039 / CBS 2479 / JCM 2466 / KCTC 7840 / NCYC 2677 / UAMH 7654</strain>
    </source>
</reference>
<dbReference type="HOGENOM" id="CLU_051554_0_0_1"/>
<dbReference type="InterPro" id="IPR039859">
    <property type="entry name" value="PFA4/ZDH16/20/ERF2-like"/>
</dbReference>
<gene>
    <name evidence="13" type="ORF">A1Q1_03789</name>
</gene>
<dbReference type="RefSeq" id="XP_014183802.1">
    <property type="nucleotide sequence ID" value="XM_014328327.1"/>
</dbReference>
<evidence type="ECO:0000256" key="2">
    <source>
        <dbReference type="ARBA" id="ARBA00008574"/>
    </source>
</evidence>
<dbReference type="PANTHER" id="PTHR22883:SF301">
    <property type="entry name" value="PALMITOYLTRANSFERASE ZDHHC12"/>
    <property type="match status" value="1"/>
</dbReference>
<dbReference type="AlphaFoldDB" id="J5RGI7"/>
<comment type="subcellular location">
    <subcellularLocation>
        <location evidence="1">Endomembrane system</location>
        <topology evidence="1">Multi-pass membrane protein</topology>
    </subcellularLocation>
</comment>
<dbReference type="EMBL" id="ALBS01000024">
    <property type="protein sequence ID" value="EJT52508.1"/>
    <property type="molecule type" value="Genomic_DNA"/>
</dbReference>
<comment type="domain">
    <text evidence="11">The DHHC domain is required for palmitoyltransferase activity.</text>
</comment>
<keyword evidence="7" id="KW-0564">Palmitate</keyword>
<evidence type="ECO:0000256" key="1">
    <source>
        <dbReference type="ARBA" id="ARBA00004127"/>
    </source>
</evidence>
<keyword evidence="4 11" id="KW-0812">Transmembrane</keyword>
<feature type="domain" description="Palmitoyltransferase DHHC" evidence="12">
    <location>
        <begin position="146"/>
        <end position="206"/>
    </location>
</feature>
<dbReference type="Pfam" id="PF01529">
    <property type="entry name" value="DHHC"/>
    <property type="match status" value="1"/>
</dbReference>
<evidence type="ECO:0000256" key="4">
    <source>
        <dbReference type="ARBA" id="ARBA00022692"/>
    </source>
</evidence>
<dbReference type="GO" id="GO:0006612">
    <property type="term" value="P:protein targeting to membrane"/>
    <property type="evidence" value="ECO:0007669"/>
    <property type="project" value="TreeGrafter"/>
</dbReference>
<evidence type="ECO:0000256" key="5">
    <source>
        <dbReference type="ARBA" id="ARBA00022989"/>
    </source>
</evidence>
<feature type="transmembrane region" description="Helical" evidence="11">
    <location>
        <begin position="49"/>
        <end position="68"/>
    </location>
</feature>
<dbReference type="OrthoDB" id="302728at2759"/>
<feature type="transmembrane region" description="Helical" evidence="11">
    <location>
        <begin position="264"/>
        <end position="287"/>
    </location>
</feature>
<accession>J5RGI7</accession>
<dbReference type="EC" id="2.3.1.225" evidence="11"/>
<protein>
    <recommendedName>
        <fullName evidence="11">Palmitoyltransferase</fullName>
        <ecNumber evidence="11">2.3.1.225</ecNumber>
    </recommendedName>
</protein>
<dbReference type="InterPro" id="IPR001594">
    <property type="entry name" value="Palmitoyltrfase_DHHC"/>
</dbReference>
<keyword evidence="9 11" id="KW-0012">Acyltransferase</keyword>
<comment type="similarity">
    <text evidence="2 11">Belongs to the DHHC palmitoyltransferase family.</text>
</comment>